<evidence type="ECO:0000313" key="3">
    <source>
        <dbReference type="EMBL" id="MBF1166506.1"/>
    </source>
</evidence>
<feature type="domain" description="Transglycosylase SLT" evidence="2">
    <location>
        <begin position="114"/>
        <end position="187"/>
    </location>
</feature>
<protein>
    <submittedName>
        <fullName evidence="3">Transglycosylase SLT domain-containing protein</fullName>
    </submittedName>
</protein>
<keyword evidence="1" id="KW-0472">Membrane</keyword>
<sequence length="227" mass="24211">MNASTVFLPALQRISALILGLFQKFLMLAGLLFIAGLVGVQSGRLDLEGSLVQQILSVAAAAEEIEPGDVAEADVSLSLDPRLQGAMDYVSRRYRVSTEALEPVFATAQDVGRELHIDPLLIIAVIGVESGFNPFSQSGFGALGLMQVVPRFHQDKLPGEGASFLDPVTNVQVGARVLKESIRRSGGLEQGLQQFGGALGDASRRYAAKVLAERQRLEQAVQRLGAA</sequence>
<dbReference type="SUPFAM" id="SSF53955">
    <property type="entry name" value="Lysozyme-like"/>
    <property type="match status" value="1"/>
</dbReference>
<gene>
    <name evidence="3" type="ORF">HXL68_15900</name>
</gene>
<dbReference type="Gene3D" id="1.10.530.10">
    <property type="match status" value="1"/>
</dbReference>
<feature type="transmembrane region" description="Helical" evidence="1">
    <location>
        <begin position="14"/>
        <end position="40"/>
    </location>
</feature>
<reference evidence="3" key="1">
    <citation type="submission" date="2020-04" db="EMBL/GenBank/DDBJ databases">
        <title>Deep metagenomics examines the oral microbiome during advanced dental caries in children, revealing novel taxa and co-occurrences with host molecules.</title>
        <authorList>
            <person name="Baker J.L."/>
            <person name="Morton J.T."/>
            <person name="Dinis M."/>
            <person name="Alvarez R."/>
            <person name="Tran N.C."/>
            <person name="Knight R."/>
            <person name="Edlund A."/>
        </authorList>
    </citation>
    <scope>NUCLEOTIDE SEQUENCE</scope>
    <source>
        <strain evidence="3">JCVI_32_bin.24</strain>
    </source>
</reference>
<evidence type="ECO:0000259" key="2">
    <source>
        <dbReference type="Pfam" id="PF01464"/>
    </source>
</evidence>
<dbReference type="InterPro" id="IPR008258">
    <property type="entry name" value="Transglycosylase_SLT_dom_1"/>
</dbReference>
<evidence type="ECO:0000313" key="4">
    <source>
        <dbReference type="Proteomes" id="UP000718593"/>
    </source>
</evidence>
<dbReference type="AlphaFoldDB" id="A0A930BWJ2"/>
<dbReference type="EMBL" id="JABZMI010000481">
    <property type="protein sequence ID" value="MBF1166506.1"/>
    <property type="molecule type" value="Genomic_DNA"/>
</dbReference>
<evidence type="ECO:0000256" key="1">
    <source>
        <dbReference type="SAM" id="Phobius"/>
    </source>
</evidence>
<proteinExistence type="predicted"/>
<dbReference type="Pfam" id="PF01464">
    <property type="entry name" value="SLT"/>
    <property type="match status" value="1"/>
</dbReference>
<organism evidence="3 4">
    <name type="scientific">Dechloromonas agitata</name>
    <dbReference type="NCBI Taxonomy" id="73030"/>
    <lineage>
        <taxon>Bacteria</taxon>
        <taxon>Pseudomonadati</taxon>
        <taxon>Pseudomonadota</taxon>
        <taxon>Betaproteobacteria</taxon>
        <taxon>Rhodocyclales</taxon>
        <taxon>Azonexaceae</taxon>
        <taxon>Dechloromonas</taxon>
    </lineage>
</organism>
<accession>A0A930BWJ2</accession>
<name>A0A930BWJ2_9RHOO</name>
<dbReference type="InterPro" id="IPR023346">
    <property type="entry name" value="Lysozyme-like_dom_sf"/>
</dbReference>
<keyword evidence="1" id="KW-1133">Transmembrane helix</keyword>
<comment type="caution">
    <text evidence="3">The sequence shown here is derived from an EMBL/GenBank/DDBJ whole genome shotgun (WGS) entry which is preliminary data.</text>
</comment>
<dbReference type="Proteomes" id="UP000718593">
    <property type="component" value="Unassembled WGS sequence"/>
</dbReference>
<keyword evidence="1" id="KW-0812">Transmembrane</keyword>